<dbReference type="InterPro" id="IPR025984">
    <property type="entry name" value="DCTPP"/>
</dbReference>
<dbReference type="InterPro" id="IPR052555">
    <property type="entry name" value="dCTP_Pyrophosphatase"/>
</dbReference>
<organism evidence="1 2">
    <name type="scientific">Rhodocytophaga rosea</name>
    <dbReference type="NCBI Taxonomy" id="2704465"/>
    <lineage>
        <taxon>Bacteria</taxon>
        <taxon>Pseudomonadati</taxon>
        <taxon>Bacteroidota</taxon>
        <taxon>Cytophagia</taxon>
        <taxon>Cytophagales</taxon>
        <taxon>Rhodocytophagaceae</taxon>
        <taxon>Rhodocytophaga</taxon>
    </lineage>
</organism>
<dbReference type="CDD" id="cd11537">
    <property type="entry name" value="NTP-PPase_RS21-C6_like"/>
    <property type="match status" value="1"/>
</dbReference>
<proteinExistence type="predicted"/>
<dbReference type="SUPFAM" id="SSF101386">
    <property type="entry name" value="all-alpha NTP pyrophosphatases"/>
    <property type="match status" value="1"/>
</dbReference>
<name>A0A6C0GEW3_9BACT</name>
<sequence>MDFKEIENKVIRFRDERNWAQFHQIKDLLLGLNIEVGELQELYLWKSTEQQTQIDPEKIKDELADIAIFLMYISRHHNIDLLEAISAKIDKNAAKYPVEKSLNSNKKYNEL</sequence>
<dbReference type="GO" id="GO:0042262">
    <property type="term" value="P:DNA protection"/>
    <property type="evidence" value="ECO:0007669"/>
    <property type="project" value="TreeGrafter"/>
</dbReference>
<dbReference type="RefSeq" id="WP_162442345.1">
    <property type="nucleotide sequence ID" value="NZ_CP048222.1"/>
</dbReference>
<protein>
    <submittedName>
        <fullName evidence="1">Nucleotide pyrophosphohydrolase</fullName>
    </submittedName>
</protein>
<evidence type="ECO:0000313" key="1">
    <source>
        <dbReference type="EMBL" id="QHT66282.1"/>
    </source>
</evidence>
<dbReference type="PANTHER" id="PTHR46523:SF1">
    <property type="entry name" value="DCTP PYROPHOSPHATASE 1"/>
    <property type="match status" value="1"/>
</dbReference>
<keyword evidence="1" id="KW-0378">Hydrolase</keyword>
<dbReference type="Proteomes" id="UP000480178">
    <property type="component" value="Chromosome"/>
</dbReference>
<dbReference type="GO" id="GO:0047840">
    <property type="term" value="F:dCTP diphosphatase activity"/>
    <property type="evidence" value="ECO:0007669"/>
    <property type="project" value="TreeGrafter"/>
</dbReference>
<evidence type="ECO:0000313" key="2">
    <source>
        <dbReference type="Proteomes" id="UP000480178"/>
    </source>
</evidence>
<dbReference type="PIRSF" id="PIRSF029826">
    <property type="entry name" value="UCP029826_pph"/>
    <property type="match status" value="1"/>
</dbReference>
<dbReference type="KEGG" id="rhoz:GXP67_06225"/>
<dbReference type="GO" id="GO:0005829">
    <property type="term" value="C:cytosol"/>
    <property type="evidence" value="ECO:0007669"/>
    <property type="project" value="TreeGrafter"/>
</dbReference>
<reference evidence="1 2" key="1">
    <citation type="submission" date="2020-01" db="EMBL/GenBank/DDBJ databases">
        <authorList>
            <person name="Kim M.K."/>
        </authorList>
    </citation>
    <scope>NUCLEOTIDE SEQUENCE [LARGE SCALE GENOMIC DNA]</scope>
    <source>
        <strain evidence="1 2">172606-1</strain>
    </source>
</reference>
<dbReference type="Gene3D" id="1.10.287.1080">
    <property type="entry name" value="MazG-like"/>
    <property type="match status" value="1"/>
</dbReference>
<dbReference type="PANTHER" id="PTHR46523">
    <property type="entry name" value="DCTP PYROPHOSPHATASE 1"/>
    <property type="match status" value="1"/>
</dbReference>
<dbReference type="EMBL" id="CP048222">
    <property type="protein sequence ID" value="QHT66282.1"/>
    <property type="molecule type" value="Genomic_DNA"/>
</dbReference>
<dbReference type="Pfam" id="PF12643">
    <property type="entry name" value="MazG-like"/>
    <property type="match status" value="1"/>
</dbReference>
<accession>A0A6C0GEW3</accession>
<dbReference type="GO" id="GO:0006253">
    <property type="term" value="P:dCTP catabolic process"/>
    <property type="evidence" value="ECO:0007669"/>
    <property type="project" value="TreeGrafter"/>
</dbReference>
<gene>
    <name evidence="1" type="ORF">GXP67_06225</name>
</gene>
<keyword evidence="2" id="KW-1185">Reference proteome</keyword>
<dbReference type="AlphaFoldDB" id="A0A6C0GEW3"/>